<evidence type="ECO:0000313" key="2">
    <source>
        <dbReference type="Proteomes" id="UP000245956"/>
    </source>
</evidence>
<organism evidence="1 2">
    <name type="scientific">Purpureocillium lilacinum</name>
    <name type="common">Paecilomyces lilacinus</name>
    <dbReference type="NCBI Taxonomy" id="33203"/>
    <lineage>
        <taxon>Eukaryota</taxon>
        <taxon>Fungi</taxon>
        <taxon>Dikarya</taxon>
        <taxon>Ascomycota</taxon>
        <taxon>Pezizomycotina</taxon>
        <taxon>Sordariomycetes</taxon>
        <taxon>Hypocreomycetidae</taxon>
        <taxon>Hypocreales</taxon>
        <taxon>Ophiocordycipitaceae</taxon>
        <taxon>Purpureocillium</taxon>
    </lineage>
</organism>
<protein>
    <submittedName>
        <fullName evidence="1">Uncharacterized protein</fullName>
    </submittedName>
</protein>
<comment type="caution">
    <text evidence="1">The sequence shown here is derived from an EMBL/GenBank/DDBJ whole genome shotgun (WGS) entry which is preliminary data.</text>
</comment>
<dbReference type="Proteomes" id="UP000245956">
    <property type="component" value="Unassembled WGS sequence"/>
</dbReference>
<dbReference type="EMBL" id="LCWV01000001">
    <property type="protein sequence ID" value="PWI76921.1"/>
    <property type="molecule type" value="Genomic_DNA"/>
</dbReference>
<dbReference type="AlphaFoldDB" id="A0A2U3EQZ9"/>
<evidence type="ECO:0000313" key="1">
    <source>
        <dbReference type="EMBL" id="PWI76921.1"/>
    </source>
</evidence>
<proteinExistence type="predicted"/>
<reference evidence="1 2" key="1">
    <citation type="journal article" date="2016" name="Front. Microbiol.">
        <title>Genome and transcriptome sequences reveal the specific parasitism of the nematophagous Purpureocillium lilacinum 36-1.</title>
        <authorList>
            <person name="Xie J."/>
            <person name="Li S."/>
            <person name="Mo C."/>
            <person name="Xiao X."/>
            <person name="Peng D."/>
            <person name="Wang G."/>
            <person name="Xiao Y."/>
        </authorList>
    </citation>
    <scope>NUCLEOTIDE SEQUENCE [LARGE SCALE GENOMIC DNA]</scope>
    <source>
        <strain evidence="1 2">36-1</strain>
    </source>
</reference>
<name>A0A2U3EQZ9_PURLI</name>
<accession>A0A2U3EQZ9</accession>
<sequence>MNDAAQPTLDTFPQTLEPTAEMRFQLALTAAALFASVDAAGNPEAIWKMEKMRAYAKGFESEPEKGCDKENGLAKETSQKVDKHRTFVNGQLISCRPIQGKEPAGLCMFLKEYKKKEISGKEVWELAVAASAGVSGCGIAWSKHDGVDGGGLALDYVKDVKGVPTESFGETKDGLDNCTYARRVNVIKWQMTEYLGMTLCAWAAPDLGVL</sequence>
<gene>
    <name evidence="1" type="ORF">PCL_04115</name>
</gene>